<evidence type="ECO:0000256" key="10">
    <source>
        <dbReference type="ARBA" id="ARBA00023286"/>
    </source>
</evidence>
<feature type="transmembrane region" description="Helical" evidence="12">
    <location>
        <begin position="413"/>
        <end position="433"/>
    </location>
</feature>
<dbReference type="PANTHER" id="PTHR42643:SF24">
    <property type="entry name" value="IONOTROPIC RECEPTOR 60A"/>
    <property type="match status" value="1"/>
</dbReference>
<evidence type="ECO:0000256" key="12">
    <source>
        <dbReference type="SAM" id="Phobius"/>
    </source>
</evidence>
<keyword evidence="3" id="KW-1003">Cell membrane</keyword>
<dbReference type="SUPFAM" id="SSF53850">
    <property type="entry name" value="Periplasmic binding protein-like II"/>
    <property type="match status" value="1"/>
</dbReference>
<dbReference type="Proteomes" id="UP000076858">
    <property type="component" value="Unassembled WGS sequence"/>
</dbReference>
<dbReference type="InterPro" id="IPR019594">
    <property type="entry name" value="Glu/Gly-bd"/>
</dbReference>
<evidence type="ECO:0000256" key="5">
    <source>
        <dbReference type="ARBA" id="ARBA00022989"/>
    </source>
</evidence>
<feature type="transmembrane region" description="Helical" evidence="12">
    <location>
        <begin position="343"/>
        <end position="367"/>
    </location>
</feature>
<organism evidence="14 15">
    <name type="scientific">Daphnia magna</name>
    <dbReference type="NCBI Taxonomy" id="35525"/>
    <lineage>
        <taxon>Eukaryota</taxon>
        <taxon>Metazoa</taxon>
        <taxon>Ecdysozoa</taxon>
        <taxon>Arthropoda</taxon>
        <taxon>Crustacea</taxon>
        <taxon>Branchiopoda</taxon>
        <taxon>Diplostraca</taxon>
        <taxon>Cladocera</taxon>
        <taxon>Anomopoda</taxon>
        <taxon>Daphniidae</taxon>
        <taxon>Daphnia</taxon>
    </lineage>
</organism>
<evidence type="ECO:0000256" key="11">
    <source>
        <dbReference type="ARBA" id="ARBA00023303"/>
    </source>
</evidence>
<dbReference type="Gene3D" id="3.40.190.10">
    <property type="entry name" value="Periplasmic binding protein-like II"/>
    <property type="match status" value="1"/>
</dbReference>
<evidence type="ECO:0000313" key="14">
    <source>
        <dbReference type="EMBL" id="KZS13745.1"/>
    </source>
</evidence>
<comment type="subcellular location">
    <subcellularLocation>
        <location evidence="1">Cell membrane</location>
        <topology evidence="1">Multi-pass membrane protein</topology>
    </subcellularLocation>
</comment>
<dbReference type="GO" id="GO:0005886">
    <property type="term" value="C:plasma membrane"/>
    <property type="evidence" value="ECO:0007669"/>
    <property type="project" value="UniProtKB-SubCell"/>
</dbReference>
<proteinExistence type="predicted"/>
<evidence type="ECO:0000256" key="8">
    <source>
        <dbReference type="ARBA" id="ARBA00023170"/>
    </source>
</evidence>
<evidence type="ECO:0000259" key="13">
    <source>
        <dbReference type="Pfam" id="PF10613"/>
    </source>
</evidence>
<dbReference type="InterPro" id="IPR052192">
    <property type="entry name" value="Insect_Ionotropic_Sensory_Rcpt"/>
</dbReference>
<protein>
    <submittedName>
        <fullName evidence="14">Ionotropic receptor 68a</fullName>
    </submittedName>
</protein>
<dbReference type="AlphaFoldDB" id="A0A164X0A5"/>
<dbReference type="Pfam" id="PF10613">
    <property type="entry name" value="Lig_chan-Glu_bd"/>
    <property type="match status" value="1"/>
</dbReference>
<dbReference type="STRING" id="35525.A0A164X0A5"/>
<feature type="domain" description="Ionotropic glutamate receptor L-glutamate and glycine-binding" evidence="13">
    <location>
        <begin position="236"/>
        <end position="324"/>
    </location>
</feature>
<dbReference type="Gene3D" id="1.10.287.70">
    <property type="match status" value="1"/>
</dbReference>
<evidence type="ECO:0000256" key="3">
    <source>
        <dbReference type="ARBA" id="ARBA00022475"/>
    </source>
</evidence>
<evidence type="ECO:0000256" key="7">
    <source>
        <dbReference type="ARBA" id="ARBA00023136"/>
    </source>
</evidence>
<name>A0A164X0A5_9CRUS</name>
<dbReference type="OrthoDB" id="5984008at2759"/>
<keyword evidence="5 12" id="KW-1133">Transmembrane helix</keyword>
<accession>A0A164X0A5</accession>
<evidence type="ECO:0000256" key="4">
    <source>
        <dbReference type="ARBA" id="ARBA00022692"/>
    </source>
</evidence>
<keyword evidence="15" id="KW-1185">Reference proteome</keyword>
<keyword evidence="11" id="KW-0407">Ion channel</keyword>
<keyword evidence="7 12" id="KW-0472">Membrane</keyword>
<keyword evidence="2" id="KW-0813">Transport</keyword>
<dbReference type="GO" id="GO:0015276">
    <property type="term" value="F:ligand-gated monoatomic ion channel activity"/>
    <property type="evidence" value="ECO:0007669"/>
    <property type="project" value="InterPro"/>
</dbReference>
<evidence type="ECO:0000256" key="1">
    <source>
        <dbReference type="ARBA" id="ARBA00004651"/>
    </source>
</evidence>
<evidence type="ECO:0000256" key="9">
    <source>
        <dbReference type="ARBA" id="ARBA00023180"/>
    </source>
</evidence>
<evidence type="ECO:0000256" key="2">
    <source>
        <dbReference type="ARBA" id="ARBA00022448"/>
    </source>
</evidence>
<reference evidence="14 15" key="1">
    <citation type="submission" date="2016-03" db="EMBL/GenBank/DDBJ databases">
        <title>EvidentialGene: Evidence-directed Construction of Genes on Genomes.</title>
        <authorList>
            <person name="Gilbert D.G."/>
            <person name="Choi J.-H."/>
            <person name="Mockaitis K."/>
            <person name="Colbourne J."/>
            <person name="Pfrender M."/>
        </authorList>
    </citation>
    <scope>NUCLEOTIDE SEQUENCE [LARGE SCALE GENOMIC DNA]</scope>
    <source>
        <strain evidence="14 15">Xinb3</strain>
        <tissue evidence="14">Complete organism</tissue>
    </source>
</reference>
<gene>
    <name evidence="14" type="ORF">APZ42_021113</name>
</gene>
<evidence type="ECO:0000256" key="6">
    <source>
        <dbReference type="ARBA" id="ARBA00023065"/>
    </source>
</evidence>
<keyword evidence="10" id="KW-1071">Ligand-gated ion channel</keyword>
<dbReference type="EMBL" id="LRGB01001036">
    <property type="protein sequence ID" value="KZS13745.1"/>
    <property type="molecule type" value="Genomic_DNA"/>
</dbReference>
<keyword evidence="4 12" id="KW-0812">Transmembrane</keyword>
<keyword evidence="6" id="KW-0406">Ion transport</keyword>
<feature type="transmembrane region" description="Helical" evidence="12">
    <location>
        <begin position="608"/>
        <end position="629"/>
    </location>
</feature>
<dbReference type="PANTHER" id="PTHR42643">
    <property type="entry name" value="IONOTROPIC RECEPTOR 20A-RELATED"/>
    <property type="match status" value="1"/>
</dbReference>
<evidence type="ECO:0000313" key="15">
    <source>
        <dbReference type="Proteomes" id="UP000076858"/>
    </source>
</evidence>
<keyword evidence="9" id="KW-0325">Glycoprotein</keyword>
<keyword evidence="8 14" id="KW-0675">Receptor</keyword>
<comment type="caution">
    <text evidence="14">The sequence shown here is derived from an EMBL/GenBank/DDBJ whole genome shotgun (WGS) entry which is preliminary data.</text>
</comment>
<sequence length="649" mass="74694">MSSSSFQRSAGFGTSRYPAMDGYEHFKQTLYSGMAEDHHQQLKIQFVHELARNGRFLWKSLTVLFTQETTNDKSDWILDINVPKVMLELSPDNYSVITKMPSSDAYLILINDGSNWIIEDFLQKSLASKRIDFTKTFLIFSTGNNLLQTDDLDVIWIEEDYNWNPETETVNKPMLQFRRYRLLSTMEAPEMIGIYDGNFLEANQKRILFDQSFNYRNRPVKVSTFFVPPTTVKCKEEEDQNCGRDPNLIRVIGEILRFQPIFSSSAQVGSKWGNKLDNGTWTGLIGEVSRGEVTLGVANVFMTLHYIKQVEFSYPYDISCSTFLTPPPELWPQVYALIKPFDISIWMATCFSLFFGGLLIQMVALFYHKIFGSRDRLRFFSEAMIYNAQSITGVRSGSDEKSSWPVRIYTSNWWLFCFLLGTVYRTGLISWLARSPVSMLPIDTIAQLVRSDLVPYGFNTFVRDLAQYSNDPDTVELGHRQQLVPPNMTVQVLMGEQNVNALYENKHFLKYLSATVLPSTMHNISIHSVDPRQRLHVMRECLRTFPVAIAMNSDAPFKSAMTRIIHQLNAAGIIDYWLDTVVDNHHVVLTKRSKKKKEPFSLYSLEGAFYLLLLCYCIDIVFFLAEIVFHRMLYRRPTSACVSTNVTAD</sequence>